<evidence type="ECO:0000313" key="1">
    <source>
        <dbReference type="EMBL" id="SVD85995.1"/>
    </source>
</evidence>
<name>A0A382YT23_9ZZZZ</name>
<organism evidence="1">
    <name type="scientific">marine metagenome</name>
    <dbReference type="NCBI Taxonomy" id="408172"/>
    <lineage>
        <taxon>unclassified sequences</taxon>
        <taxon>metagenomes</taxon>
        <taxon>ecological metagenomes</taxon>
    </lineage>
</organism>
<reference evidence="1" key="1">
    <citation type="submission" date="2018-05" db="EMBL/GenBank/DDBJ databases">
        <authorList>
            <person name="Lanie J.A."/>
            <person name="Ng W.-L."/>
            <person name="Kazmierczak K.M."/>
            <person name="Andrzejewski T.M."/>
            <person name="Davidsen T.M."/>
            <person name="Wayne K.J."/>
            <person name="Tettelin H."/>
            <person name="Glass J.I."/>
            <person name="Rusch D."/>
            <person name="Podicherti R."/>
            <person name="Tsui H.-C.T."/>
            <person name="Winkler M.E."/>
        </authorList>
    </citation>
    <scope>NUCLEOTIDE SEQUENCE</scope>
</reference>
<feature type="non-terminal residue" evidence="1">
    <location>
        <position position="1"/>
    </location>
</feature>
<protein>
    <submittedName>
        <fullName evidence="1">Uncharacterized protein</fullName>
    </submittedName>
</protein>
<sequence length="22" mass="2274">PLLGVPAFGVLAIEKIISPLLI</sequence>
<dbReference type="AlphaFoldDB" id="A0A382YT23"/>
<gene>
    <name evidence="1" type="ORF">METZ01_LOCUS438849</name>
</gene>
<dbReference type="EMBL" id="UINC01178046">
    <property type="protein sequence ID" value="SVD85995.1"/>
    <property type="molecule type" value="Genomic_DNA"/>
</dbReference>
<proteinExistence type="predicted"/>
<accession>A0A382YT23</accession>